<proteinExistence type="predicted"/>
<dbReference type="RefSeq" id="WP_034791537.1">
    <property type="nucleotide sequence ID" value="NZ_JMPJ01000054.1"/>
</dbReference>
<dbReference type="AlphaFoldDB" id="A0A085G9Q5"/>
<keyword evidence="3" id="KW-1185">Reference proteome</keyword>
<sequence length="100" mass="10977">MAKNLQDLLAARSSESQKRISEAADEMLLEVKLYALREQLAMSQAAVAKAMGISQPSVVAIEQRGNDIKLSTMKRYVEAMGGKLRIDVELPDGKHTSFVV</sequence>
<protein>
    <submittedName>
        <fullName evidence="2">Cro family protein</fullName>
    </submittedName>
</protein>
<evidence type="ECO:0000313" key="3">
    <source>
        <dbReference type="Proteomes" id="UP000028640"/>
    </source>
</evidence>
<dbReference type="STRING" id="910964.GEAM_2277"/>
<feature type="domain" description="HTH cro/C1-type" evidence="1">
    <location>
        <begin position="33"/>
        <end position="90"/>
    </location>
</feature>
<reference evidence="2 3" key="1">
    <citation type="submission" date="2014-05" db="EMBL/GenBank/DDBJ databases">
        <title>ATOL: Assembling a taxonomically balanced genome-scale reconstruction of the evolutionary history of the Enterobacteriaceae.</title>
        <authorList>
            <person name="Plunkett G.III."/>
            <person name="Neeno-Eckwall E.C."/>
            <person name="Glasner J.D."/>
            <person name="Perna N.T."/>
        </authorList>
    </citation>
    <scope>NUCLEOTIDE SEQUENCE [LARGE SCALE GENOMIC DNA]</scope>
    <source>
        <strain evidence="2 3">ATCC 33852</strain>
    </source>
</reference>
<gene>
    <name evidence="2" type="ORF">GEAM_2277</name>
</gene>
<dbReference type="SUPFAM" id="SSF47413">
    <property type="entry name" value="lambda repressor-like DNA-binding domains"/>
    <property type="match status" value="1"/>
</dbReference>
<evidence type="ECO:0000259" key="1">
    <source>
        <dbReference type="PROSITE" id="PS50943"/>
    </source>
</evidence>
<dbReference type="InterPro" id="IPR001387">
    <property type="entry name" value="Cro/C1-type_HTH"/>
</dbReference>
<dbReference type="PROSITE" id="PS50943">
    <property type="entry name" value="HTH_CROC1"/>
    <property type="match status" value="1"/>
</dbReference>
<dbReference type="InterPro" id="IPR010982">
    <property type="entry name" value="Lambda_DNA-bd_dom_sf"/>
</dbReference>
<dbReference type="CDD" id="cd00093">
    <property type="entry name" value="HTH_XRE"/>
    <property type="match status" value="1"/>
</dbReference>
<dbReference type="EMBL" id="JMPJ01000054">
    <property type="protein sequence ID" value="KFC80450.1"/>
    <property type="molecule type" value="Genomic_DNA"/>
</dbReference>
<dbReference type="eggNOG" id="COG1396">
    <property type="taxonomic scope" value="Bacteria"/>
</dbReference>
<comment type="caution">
    <text evidence="2">The sequence shown here is derived from an EMBL/GenBank/DDBJ whole genome shotgun (WGS) entry which is preliminary data.</text>
</comment>
<name>A0A085G9Q5_EWIA3</name>
<accession>A0A085G9Q5</accession>
<dbReference type="Pfam" id="PF01381">
    <property type="entry name" value="HTH_3"/>
    <property type="match status" value="1"/>
</dbReference>
<dbReference type="GO" id="GO:0003677">
    <property type="term" value="F:DNA binding"/>
    <property type="evidence" value="ECO:0007669"/>
    <property type="project" value="InterPro"/>
</dbReference>
<dbReference type="GeneID" id="78380615"/>
<dbReference type="SMART" id="SM00530">
    <property type="entry name" value="HTH_XRE"/>
    <property type="match status" value="1"/>
</dbReference>
<evidence type="ECO:0000313" key="2">
    <source>
        <dbReference type="EMBL" id="KFC80450.1"/>
    </source>
</evidence>
<organism evidence="2 3">
    <name type="scientific">Ewingella americana (strain ATCC 33852 / DSM 4580 / CCUG 14506 / JCM 5911 / LMG 7869 / NCTC 12157 / CDC 1468-78)</name>
    <dbReference type="NCBI Taxonomy" id="910964"/>
    <lineage>
        <taxon>Bacteria</taxon>
        <taxon>Pseudomonadati</taxon>
        <taxon>Pseudomonadota</taxon>
        <taxon>Gammaproteobacteria</taxon>
        <taxon>Enterobacterales</taxon>
        <taxon>Yersiniaceae</taxon>
        <taxon>Ewingella</taxon>
    </lineage>
</organism>
<dbReference type="OrthoDB" id="129597at2"/>
<dbReference type="Proteomes" id="UP000028640">
    <property type="component" value="Unassembled WGS sequence"/>
</dbReference>
<dbReference type="Gene3D" id="1.10.260.40">
    <property type="entry name" value="lambda repressor-like DNA-binding domains"/>
    <property type="match status" value="1"/>
</dbReference>